<organism evidence="2 3">
    <name type="scientific">Aquipseudomonas alcaligenes</name>
    <name type="common">Pseudomonas alcaligenes</name>
    <dbReference type="NCBI Taxonomy" id="43263"/>
    <lineage>
        <taxon>Bacteria</taxon>
        <taxon>Pseudomonadati</taxon>
        <taxon>Pseudomonadota</taxon>
        <taxon>Gammaproteobacteria</taxon>
        <taxon>Pseudomonadales</taxon>
        <taxon>Pseudomonadaceae</taxon>
        <taxon>Aquipseudomonas</taxon>
    </lineage>
</organism>
<accession>A0A1N6UPU2</accession>
<dbReference type="InterPro" id="IPR008523">
    <property type="entry name" value="DUF805"/>
</dbReference>
<evidence type="ECO:0000313" key="2">
    <source>
        <dbReference type="EMBL" id="SIQ67634.1"/>
    </source>
</evidence>
<gene>
    <name evidence="2" type="ORF">SAMN05878282_106248</name>
</gene>
<dbReference type="AlphaFoldDB" id="A0A1N6UPU2"/>
<dbReference type="RefSeq" id="WP_076427559.1">
    <property type="nucleotide sequence ID" value="NZ_FTMP01000006.1"/>
</dbReference>
<feature type="transmembrane region" description="Helical" evidence="1">
    <location>
        <begin position="283"/>
        <end position="307"/>
    </location>
</feature>
<keyword evidence="1" id="KW-0472">Membrane</keyword>
<dbReference type="PANTHER" id="PTHR34980:SF3">
    <property type="entry name" value="BLR8105 PROTEIN"/>
    <property type="match status" value="1"/>
</dbReference>
<dbReference type="Pfam" id="PF05656">
    <property type="entry name" value="DUF805"/>
    <property type="match status" value="1"/>
</dbReference>
<feature type="transmembrane region" description="Helical" evidence="1">
    <location>
        <begin position="209"/>
        <end position="231"/>
    </location>
</feature>
<protein>
    <submittedName>
        <fullName evidence="2">Uncharacterized membrane protein YhaH, DUF805 family</fullName>
    </submittedName>
</protein>
<dbReference type="GO" id="GO:0005886">
    <property type="term" value="C:plasma membrane"/>
    <property type="evidence" value="ECO:0007669"/>
    <property type="project" value="TreeGrafter"/>
</dbReference>
<name>A0A1N6UPU2_AQUAC</name>
<proteinExistence type="predicted"/>
<keyword evidence="1" id="KW-1133">Transmembrane helix</keyword>
<dbReference type="Proteomes" id="UP000185841">
    <property type="component" value="Unassembled WGS sequence"/>
</dbReference>
<dbReference type="Gene3D" id="3.30.700.10">
    <property type="entry name" value="Glycoprotein, Type 4 Pilin"/>
    <property type="match status" value="1"/>
</dbReference>
<dbReference type="PANTHER" id="PTHR34980">
    <property type="entry name" value="INNER MEMBRANE PROTEIN-RELATED-RELATED"/>
    <property type="match status" value="1"/>
</dbReference>
<dbReference type="EMBL" id="FTMP01000006">
    <property type="protein sequence ID" value="SIQ67634.1"/>
    <property type="molecule type" value="Genomic_DNA"/>
</dbReference>
<feature type="transmembrane region" description="Helical" evidence="1">
    <location>
        <begin position="243"/>
        <end position="263"/>
    </location>
</feature>
<sequence length="336" mass="35623">MTEARYKIVFDGQLMPEMTLATVKDNLARLFKSDPSKIDALFSGSPIALKRDLAETEADRYLAALQQAGAQARKEQEAVTLSLVDSTPEPASTSTPAAPAYGMTCPKCGHQQDKAAECAACGIIIDKYLARQAQLAESAPAAAALGAQSPYSPPRAEVSDSLPEYGALKVFTVDGRIGRVRYLGWSIAVMLLAMLAYGISAGLMLVSPILGGILMIPLVIAAVVVSVMIGVQRLHDIGWSGWLWLLNLVPLVGSVFALLMLVVPGTQGANRYGAPPPPNSRGVIVMAWCALLVPIIGIVAAISIPAYQDYVERAQGMEQVAPADAAEPYVSPDFEE</sequence>
<keyword evidence="1" id="KW-0812">Transmembrane</keyword>
<reference evidence="2 3" key="1">
    <citation type="submission" date="2017-01" db="EMBL/GenBank/DDBJ databases">
        <authorList>
            <person name="Mah S.A."/>
            <person name="Swanson W.J."/>
            <person name="Moy G.W."/>
            <person name="Vacquier V.D."/>
        </authorList>
    </citation>
    <scope>NUCLEOTIDE SEQUENCE [LARGE SCALE GENOMIC DNA]</scope>
    <source>
        <strain evidence="2 3">RU36E</strain>
    </source>
</reference>
<evidence type="ECO:0000256" key="1">
    <source>
        <dbReference type="SAM" id="Phobius"/>
    </source>
</evidence>
<evidence type="ECO:0000313" key="3">
    <source>
        <dbReference type="Proteomes" id="UP000185841"/>
    </source>
</evidence>
<feature type="transmembrane region" description="Helical" evidence="1">
    <location>
        <begin position="182"/>
        <end position="203"/>
    </location>
</feature>